<feature type="region of interest" description="Disordered" evidence="1">
    <location>
        <begin position="244"/>
        <end position="272"/>
    </location>
</feature>
<feature type="compositionally biased region" description="Low complexity" evidence="1">
    <location>
        <begin position="106"/>
        <end position="119"/>
    </location>
</feature>
<accession>A0A8C0U966</accession>
<proteinExistence type="predicted"/>
<reference evidence="2" key="2">
    <citation type="submission" date="2025-09" db="UniProtKB">
        <authorList>
            <consortium name="Ensembl"/>
        </authorList>
    </citation>
    <scope>IDENTIFICATION</scope>
</reference>
<reference evidence="2" key="1">
    <citation type="submission" date="2025-08" db="UniProtKB">
        <authorList>
            <consortium name="Ensembl"/>
        </authorList>
    </citation>
    <scope>IDENTIFICATION</scope>
</reference>
<feature type="region of interest" description="Disordered" evidence="1">
    <location>
        <begin position="1"/>
        <end position="21"/>
    </location>
</feature>
<dbReference type="AlphaFoldDB" id="A0A8C0U966"/>
<name>A0A8C0U966_CYACU</name>
<feature type="compositionally biased region" description="Low complexity" evidence="1">
    <location>
        <begin position="142"/>
        <end position="164"/>
    </location>
</feature>
<protein>
    <submittedName>
        <fullName evidence="2">T-cell leukemia homeobox protein 2-like</fullName>
    </submittedName>
</protein>
<sequence>MCPSRAPHPHVPLWSSPSPWSPAPCHPPGVQLCCDLLGSPLTPSPRCPHSRAVALRGDAAHRAPVPEPDAAQAQEAADVLLPGADLRAGEALPPAEVPGLGRACHPGQGPQDDGCPGQDLVPEPPHQVEASDGGGARGGAAAGQQADAAPAAGGFPEEPGAAAAAGPALHAQLLALRPAKPPALGRGQQGDVGLGGGLCGVRSLGAADVPGGGSGSPLGSEPGPWQGRGCSFLGAPHWQPPPCHGEPPRTTQEGGRAPVVGLKASPNPTWSTAGCSPLCGPPGAQGRAPMPYGPLQPPV</sequence>
<feature type="compositionally biased region" description="Gly residues" evidence="1">
    <location>
        <begin position="132"/>
        <end position="141"/>
    </location>
</feature>
<gene>
    <name evidence="2" type="primary">LOC111946012</name>
</gene>
<evidence type="ECO:0000313" key="2">
    <source>
        <dbReference type="Ensembl" id="ENSCCEP00000004270.1"/>
    </source>
</evidence>
<feature type="region of interest" description="Disordered" evidence="1">
    <location>
        <begin position="210"/>
        <end position="231"/>
    </location>
</feature>
<evidence type="ECO:0000256" key="1">
    <source>
        <dbReference type="SAM" id="MobiDB-lite"/>
    </source>
</evidence>
<organism evidence="2 3">
    <name type="scientific">Cyanistes caeruleus</name>
    <name type="common">Eurasian blue tit</name>
    <name type="synonym">Parus caeruleus</name>
    <dbReference type="NCBI Taxonomy" id="156563"/>
    <lineage>
        <taxon>Eukaryota</taxon>
        <taxon>Metazoa</taxon>
        <taxon>Chordata</taxon>
        <taxon>Craniata</taxon>
        <taxon>Vertebrata</taxon>
        <taxon>Euteleostomi</taxon>
        <taxon>Archelosauria</taxon>
        <taxon>Archosauria</taxon>
        <taxon>Dinosauria</taxon>
        <taxon>Saurischia</taxon>
        <taxon>Theropoda</taxon>
        <taxon>Coelurosauria</taxon>
        <taxon>Aves</taxon>
        <taxon>Neognathae</taxon>
        <taxon>Neoaves</taxon>
        <taxon>Telluraves</taxon>
        <taxon>Australaves</taxon>
        <taxon>Passeriformes</taxon>
        <taxon>Paridae</taxon>
        <taxon>Cyanistes</taxon>
    </lineage>
</organism>
<evidence type="ECO:0000313" key="3">
    <source>
        <dbReference type="Proteomes" id="UP000694410"/>
    </source>
</evidence>
<feature type="region of interest" description="Disordered" evidence="1">
    <location>
        <begin position="90"/>
        <end position="164"/>
    </location>
</feature>
<keyword evidence="3" id="KW-1185">Reference proteome</keyword>
<dbReference type="Proteomes" id="UP000694410">
    <property type="component" value="Unplaced"/>
</dbReference>
<dbReference type="Ensembl" id="ENSCCET00000007142.1">
    <property type="protein sequence ID" value="ENSCCEP00000004270.1"/>
    <property type="gene ID" value="ENSCCEG00000004759.1"/>
</dbReference>